<accession>A0AAV4Q395</accession>
<proteinExistence type="predicted"/>
<evidence type="ECO:0000313" key="2">
    <source>
        <dbReference type="Proteomes" id="UP001054945"/>
    </source>
</evidence>
<comment type="caution">
    <text evidence="1">The sequence shown here is derived from an EMBL/GenBank/DDBJ whole genome shotgun (WGS) entry which is preliminary data.</text>
</comment>
<organism evidence="1 2">
    <name type="scientific">Caerostris extrusa</name>
    <name type="common">Bark spider</name>
    <name type="synonym">Caerostris bankana</name>
    <dbReference type="NCBI Taxonomy" id="172846"/>
    <lineage>
        <taxon>Eukaryota</taxon>
        <taxon>Metazoa</taxon>
        <taxon>Ecdysozoa</taxon>
        <taxon>Arthropoda</taxon>
        <taxon>Chelicerata</taxon>
        <taxon>Arachnida</taxon>
        <taxon>Araneae</taxon>
        <taxon>Araneomorphae</taxon>
        <taxon>Entelegynae</taxon>
        <taxon>Araneoidea</taxon>
        <taxon>Araneidae</taxon>
        <taxon>Caerostris</taxon>
    </lineage>
</organism>
<dbReference type="Proteomes" id="UP001054945">
    <property type="component" value="Unassembled WGS sequence"/>
</dbReference>
<keyword evidence="2" id="KW-1185">Reference proteome</keyword>
<gene>
    <name evidence="1" type="ORF">CEXT_378331</name>
</gene>
<name>A0AAV4Q395_CAEEX</name>
<dbReference type="EMBL" id="BPLR01005378">
    <property type="protein sequence ID" value="GIY01878.1"/>
    <property type="molecule type" value="Genomic_DNA"/>
</dbReference>
<evidence type="ECO:0000313" key="1">
    <source>
        <dbReference type="EMBL" id="GIY01878.1"/>
    </source>
</evidence>
<protein>
    <submittedName>
        <fullName evidence="1">Uncharacterized protein</fullName>
    </submittedName>
</protein>
<sequence length="97" mass="10724">MKIHIFCFNKFEPLPRKKVFPTSSIYLRVSLYAISHDKRKEALPLIQSAAEIGGAAKIYLNPALPNGPIKAVYGRCFSSASVISRNGLFENGNAGRR</sequence>
<dbReference type="AlphaFoldDB" id="A0AAV4Q395"/>
<reference evidence="1 2" key="1">
    <citation type="submission" date="2021-06" db="EMBL/GenBank/DDBJ databases">
        <title>Caerostris extrusa draft genome.</title>
        <authorList>
            <person name="Kono N."/>
            <person name="Arakawa K."/>
        </authorList>
    </citation>
    <scope>NUCLEOTIDE SEQUENCE [LARGE SCALE GENOMIC DNA]</scope>
</reference>